<dbReference type="AlphaFoldDB" id="A0A9D2EN78"/>
<dbReference type="InterPro" id="IPR003509">
    <property type="entry name" value="UPF0102_YraN-like"/>
</dbReference>
<dbReference type="Gene3D" id="3.40.1350.10">
    <property type="match status" value="1"/>
</dbReference>
<organism evidence="3 4">
    <name type="scientific">Candidatus Anaerobutyricum stercoris</name>
    <dbReference type="NCBI Taxonomy" id="2838457"/>
    <lineage>
        <taxon>Bacteria</taxon>
        <taxon>Bacillati</taxon>
        <taxon>Bacillota</taxon>
        <taxon>Clostridia</taxon>
        <taxon>Lachnospirales</taxon>
        <taxon>Lachnospiraceae</taxon>
        <taxon>Anaerobutyricum</taxon>
    </lineage>
</organism>
<evidence type="ECO:0000256" key="1">
    <source>
        <dbReference type="ARBA" id="ARBA00006738"/>
    </source>
</evidence>
<dbReference type="Proteomes" id="UP000824049">
    <property type="component" value="Unassembled WGS sequence"/>
</dbReference>
<comment type="similarity">
    <text evidence="1 2">Belongs to the UPF0102 family.</text>
</comment>
<dbReference type="CDD" id="cd20736">
    <property type="entry name" value="PoNe_Nuclease"/>
    <property type="match status" value="1"/>
</dbReference>
<dbReference type="PANTHER" id="PTHR34039">
    <property type="entry name" value="UPF0102 PROTEIN YRAN"/>
    <property type="match status" value="1"/>
</dbReference>
<dbReference type="PANTHER" id="PTHR34039:SF1">
    <property type="entry name" value="UPF0102 PROTEIN YRAN"/>
    <property type="match status" value="1"/>
</dbReference>
<evidence type="ECO:0000313" key="3">
    <source>
        <dbReference type="EMBL" id="HIZ40196.1"/>
    </source>
</evidence>
<evidence type="ECO:0000313" key="4">
    <source>
        <dbReference type="Proteomes" id="UP000824049"/>
    </source>
</evidence>
<proteinExistence type="inferred from homology"/>
<dbReference type="NCBIfam" id="NF009150">
    <property type="entry name" value="PRK12497.1-3"/>
    <property type="match status" value="1"/>
</dbReference>
<protein>
    <recommendedName>
        <fullName evidence="2">UPF0102 protein H9968_09830</fullName>
    </recommendedName>
</protein>
<accession>A0A9D2EN78</accession>
<evidence type="ECO:0000256" key="2">
    <source>
        <dbReference type="HAMAP-Rule" id="MF_00048"/>
    </source>
</evidence>
<dbReference type="NCBIfam" id="TIGR00252">
    <property type="entry name" value="YraN family protein"/>
    <property type="match status" value="1"/>
</dbReference>
<gene>
    <name evidence="3" type="ORF">H9968_09830</name>
</gene>
<comment type="caution">
    <text evidence="3">The sequence shown here is derived from an EMBL/GenBank/DDBJ whole genome shotgun (WGS) entry which is preliminary data.</text>
</comment>
<dbReference type="InterPro" id="IPR011856">
    <property type="entry name" value="tRNA_endonuc-like_dom_sf"/>
</dbReference>
<sequence>MKNRKEQGRAGETAAASFLKKQGVRILVHNYQCRWGEIDLIGQAGNTLLIVEVKTRTSSRQGYPCEAVDVRKQRKICRVYDHFRMERRLDDCQLVRFDVVEVVETVGGYYCRWIKNAFEYQGM</sequence>
<name>A0A9D2EN78_9FIRM</name>
<dbReference type="EMBL" id="DXBR01000089">
    <property type="protein sequence ID" value="HIZ40196.1"/>
    <property type="molecule type" value="Genomic_DNA"/>
</dbReference>
<reference evidence="3" key="2">
    <citation type="submission" date="2021-04" db="EMBL/GenBank/DDBJ databases">
        <authorList>
            <person name="Gilroy R."/>
        </authorList>
    </citation>
    <scope>NUCLEOTIDE SEQUENCE</scope>
    <source>
        <strain evidence="3">CHK179-28034</strain>
    </source>
</reference>
<dbReference type="GO" id="GO:0003676">
    <property type="term" value="F:nucleic acid binding"/>
    <property type="evidence" value="ECO:0007669"/>
    <property type="project" value="InterPro"/>
</dbReference>
<dbReference type="InterPro" id="IPR011335">
    <property type="entry name" value="Restrct_endonuc-II-like"/>
</dbReference>
<dbReference type="SUPFAM" id="SSF52980">
    <property type="entry name" value="Restriction endonuclease-like"/>
    <property type="match status" value="1"/>
</dbReference>
<reference evidence="3" key="1">
    <citation type="journal article" date="2021" name="PeerJ">
        <title>Extensive microbial diversity within the chicken gut microbiome revealed by metagenomics and culture.</title>
        <authorList>
            <person name="Gilroy R."/>
            <person name="Ravi A."/>
            <person name="Getino M."/>
            <person name="Pursley I."/>
            <person name="Horton D.L."/>
            <person name="Alikhan N.F."/>
            <person name="Baker D."/>
            <person name="Gharbi K."/>
            <person name="Hall N."/>
            <person name="Watson M."/>
            <person name="Adriaenssens E.M."/>
            <person name="Foster-Nyarko E."/>
            <person name="Jarju S."/>
            <person name="Secka A."/>
            <person name="Antonio M."/>
            <person name="Oren A."/>
            <person name="Chaudhuri R.R."/>
            <person name="La Ragione R."/>
            <person name="Hildebrand F."/>
            <person name="Pallen M.J."/>
        </authorList>
    </citation>
    <scope>NUCLEOTIDE SEQUENCE</scope>
    <source>
        <strain evidence="3">CHK179-28034</strain>
    </source>
</reference>
<dbReference type="HAMAP" id="MF_00048">
    <property type="entry name" value="UPF0102"/>
    <property type="match status" value="1"/>
</dbReference>
<dbReference type="Pfam" id="PF02021">
    <property type="entry name" value="UPF0102"/>
    <property type="match status" value="1"/>
</dbReference>